<dbReference type="GO" id="GO:0005506">
    <property type="term" value="F:iron ion binding"/>
    <property type="evidence" value="ECO:0007669"/>
    <property type="project" value="InterPro"/>
</dbReference>
<dbReference type="Pfam" id="PF00067">
    <property type="entry name" value="p450"/>
    <property type="match status" value="1"/>
</dbReference>
<dbReference type="GO" id="GO:0016705">
    <property type="term" value="F:oxidoreductase activity, acting on paired donors, with incorporation or reduction of molecular oxygen"/>
    <property type="evidence" value="ECO:0007669"/>
    <property type="project" value="InterPro"/>
</dbReference>
<dbReference type="PANTHER" id="PTHR24305:SF166">
    <property type="entry name" value="CYTOCHROME P450 12A4, MITOCHONDRIAL-RELATED"/>
    <property type="match status" value="1"/>
</dbReference>
<evidence type="ECO:0000313" key="2">
    <source>
        <dbReference type="EMBL" id="KAF9731982.1"/>
    </source>
</evidence>
<dbReference type="InterPro" id="IPR050121">
    <property type="entry name" value="Cytochrome_P450_monoxygenase"/>
</dbReference>
<dbReference type="PANTHER" id="PTHR24305">
    <property type="entry name" value="CYTOCHROME P450"/>
    <property type="match status" value="1"/>
</dbReference>
<dbReference type="AlphaFoldDB" id="A0A9P6GAL9"/>
<dbReference type="CDD" id="cd11062">
    <property type="entry name" value="CYP58-like"/>
    <property type="match status" value="1"/>
</dbReference>
<dbReference type="GO" id="GO:0004497">
    <property type="term" value="F:monooxygenase activity"/>
    <property type="evidence" value="ECO:0007669"/>
    <property type="project" value="InterPro"/>
</dbReference>
<comment type="similarity">
    <text evidence="1">Belongs to the cytochrome P450 family.</text>
</comment>
<dbReference type="EMBL" id="WJXW01000011">
    <property type="protein sequence ID" value="KAF9731982.1"/>
    <property type="molecule type" value="Genomic_DNA"/>
</dbReference>
<dbReference type="InterPro" id="IPR001128">
    <property type="entry name" value="Cyt_P450"/>
</dbReference>
<sequence length="516" mass="57599">MALPILELAAAFLVGVATYHIVSFYNSPLSRIPSAGFGAAFSRLAWAFPHEYNGTITVDLPKLHEELGPLIRIAPNEVSFYSRETYETVHKVGSKFRKDPRVYGEFVQGGHPALFSITDPVEHAKRRRIMAQLFSRSKVPQLEKLIVAHVERLVSKIAEGEETVDLGVAARALEADIMSDFSFGTPIQAVDAWANGAQLGMVEKNDAKATWMPVLTTFPLMCDLWDQIENVTFHIIGWRTQYTKSLADFQEWCQESWQAALSTTRPSGFPNLIETLCNAGLPSETALSEARENLGPGTDTTSATLAHILWALAHNAGYQNALYEDLAAVDFSTNMSALENIPRLQACVKEGVRWASAAAAMLPRIVPPGGIVLHGKFIPEGTVLTSSPIWYLHDKTAFPKPRVFDPYRWLTADTHDMSDDGLRDRFYIPFSRGANTSKWLTCFSFSYLELYVSVSQMVRNFHLKPRAPARVTRDEGSEQDWIPVALPERREWVAAVLVGKLEVIHRRRGLANAVER</sequence>
<dbReference type="SUPFAM" id="SSF48264">
    <property type="entry name" value="Cytochrome P450"/>
    <property type="match status" value="1"/>
</dbReference>
<comment type="caution">
    <text evidence="2">The sequence shown here is derived from an EMBL/GenBank/DDBJ whole genome shotgun (WGS) entry which is preliminary data.</text>
</comment>
<keyword evidence="3" id="KW-1185">Reference proteome</keyword>
<dbReference type="GO" id="GO:0020037">
    <property type="term" value="F:heme binding"/>
    <property type="evidence" value="ECO:0007669"/>
    <property type="project" value="InterPro"/>
</dbReference>
<gene>
    <name evidence="2" type="ORF">PMIN01_09911</name>
</gene>
<name>A0A9P6GAL9_9PLEO</name>
<dbReference type="Gene3D" id="1.10.630.10">
    <property type="entry name" value="Cytochrome P450"/>
    <property type="match status" value="1"/>
</dbReference>
<evidence type="ECO:0000313" key="3">
    <source>
        <dbReference type="Proteomes" id="UP000756921"/>
    </source>
</evidence>
<organism evidence="2 3">
    <name type="scientific">Paraphaeosphaeria minitans</name>
    <dbReference type="NCBI Taxonomy" id="565426"/>
    <lineage>
        <taxon>Eukaryota</taxon>
        <taxon>Fungi</taxon>
        <taxon>Dikarya</taxon>
        <taxon>Ascomycota</taxon>
        <taxon>Pezizomycotina</taxon>
        <taxon>Dothideomycetes</taxon>
        <taxon>Pleosporomycetidae</taxon>
        <taxon>Pleosporales</taxon>
        <taxon>Massarineae</taxon>
        <taxon>Didymosphaeriaceae</taxon>
        <taxon>Paraphaeosphaeria</taxon>
    </lineage>
</organism>
<reference evidence="2" key="1">
    <citation type="journal article" date="2020" name="Mol. Plant Microbe Interact.">
        <title>Genome Sequence of the Biocontrol Agent Coniothyrium minitans strain Conio (IMI 134523).</title>
        <authorList>
            <person name="Patel D."/>
            <person name="Shittu T.A."/>
            <person name="Baroncelli R."/>
            <person name="Muthumeenakshi S."/>
            <person name="Osborne T.H."/>
            <person name="Janganan T.K."/>
            <person name="Sreenivasaprasad S."/>
        </authorList>
    </citation>
    <scope>NUCLEOTIDE SEQUENCE</scope>
    <source>
        <strain evidence="2">Conio</strain>
    </source>
</reference>
<accession>A0A9P6GAL9</accession>
<proteinExistence type="inferred from homology"/>
<evidence type="ECO:0000256" key="1">
    <source>
        <dbReference type="ARBA" id="ARBA00010617"/>
    </source>
</evidence>
<dbReference type="Proteomes" id="UP000756921">
    <property type="component" value="Unassembled WGS sequence"/>
</dbReference>
<dbReference type="InterPro" id="IPR036396">
    <property type="entry name" value="Cyt_P450_sf"/>
</dbReference>
<protein>
    <submittedName>
        <fullName evidence="2">Cytochrome P450</fullName>
    </submittedName>
</protein>
<dbReference type="OrthoDB" id="1470350at2759"/>